<evidence type="ECO:0000256" key="1">
    <source>
        <dbReference type="SAM" id="MobiDB-lite"/>
    </source>
</evidence>
<gene>
    <name evidence="2" type="ORF">AAHA92_12932</name>
</gene>
<reference evidence="2 3" key="1">
    <citation type="submission" date="2024-06" db="EMBL/GenBank/DDBJ databases">
        <title>A chromosome level genome sequence of Diviner's sage (Salvia divinorum).</title>
        <authorList>
            <person name="Ford S.A."/>
            <person name="Ro D.-K."/>
            <person name="Ness R.W."/>
            <person name="Phillips M.A."/>
        </authorList>
    </citation>
    <scope>NUCLEOTIDE SEQUENCE [LARGE SCALE GENOMIC DNA]</scope>
    <source>
        <strain evidence="2">SAF-2024a</strain>
        <tissue evidence="2">Leaf</tissue>
    </source>
</reference>
<keyword evidence="3" id="KW-1185">Reference proteome</keyword>
<sequence length="190" mass="22253">MSVYQTQARKGAVDRSIKKSKDKKKIHKKLAMKSFLVRNLCPSNKPKSRKMEEAAISSVIQKLQNYQTNEEIKRIIKETKEILKIMRKKKRLVDARRLNFLASDLVHAASDALRLFEHSQSYYIDPEMEPIHRWIGEIKIRVAEITESSDNDDDDDEDDVQHLIGLEKDMEIYLRSLWDALPIEYNGTQH</sequence>
<comment type="caution">
    <text evidence="2">The sequence shown here is derived from an EMBL/GenBank/DDBJ whole genome shotgun (WGS) entry which is preliminary data.</text>
</comment>
<dbReference type="EMBL" id="JBEAFC010000006">
    <property type="protein sequence ID" value="KAL1552089.1"/>
    <property type="molecule type" value="Genomic_DNA"/>
</dbReference>
<accession>A0ABD1H7E3</accession>
<name>A0ABD1H7E3_SALDI</name>
<proteinExistence type="predicted"/>
<dbReference type="Proteomes" id="UP001567538">
    <property type="component" value="Unassembled WGS sequence"/>
</dbReference>
<evidence type="ECO:0000313" key="3">
    <source>
        <dbReference type="Proteomes" id="UP001567538"/>
    </source>
</evidence>
<dbReference type="AlphaFoldDB" id="A0ABD1H7E3"/>
<protein>
    <submittedName>
        <fullName evidence="2">Uncharacterized protein</fullName>
    </submittedName>
</protein>
<feature type="region of interest" description="Disordered" evidence="1">
    <location>
        <begin position="1"/>
        <end position="20"/>
    </location>
</feature>
<organism evidence="2 3">
    <name type="scientific">Salvia divinorum</name>
    <name type="common">Maria pastora</name>
    <name type="synonym">Diviner's sage</name>
    <dbReference type="NCBI Taxonomy" id="28513"/>
    <lineage>
        <taxon>Eukaryota</taxon>
        <taxon>Viridiplantae</taxon>
        <taxon>Streptophyta</taxon>
        <taxon>Embryophyta</taxon>
        <taxon>Tracheophyta</taxon>
        <taxon>Spermatophyta</taxon>
        <taxon>Magnoliopsida</taxon>
        <taxon>eudicotyledons</taxon>
        <taxon>Gunneridae</taxon>
        <taxon>Pentapetalae</taxon>
        <taxon>asterids</taxon>
        <taxon>lamiids</taxon>
        <taxon>Lamiales</taxon>
        <taxon>Lamiaceae</taxon>
        <taxon>Nepetoideae</taxon>
        <taxon>Mentheae</taxon>
        <taxon>Salviinae</taxon>
        <taxon>Salvia</taxon>
        <taxon>Salvia subgen. Calosphace</taxon>
    </lineage>
</organism>
<evidence type="ECO:0000313" key="2">
    <source>
        <dbReference type="EMBL" id="KAL1552089.1"/>
    </source>
</evidence>